<feature type="compositionally biased region" description="Acidic residues" evidence="1">
    <location>
        <begin position="367"/>
        <end position="384"/>
    </location>
</feature>
<dbReference type="GeneID" id="13541000"/>
<evidence type="ECO:0000313" key="4">
    <source>
        <dbReference type="Proteomes" id="UP000008783"/>
    </source>
</evidence>
<dbReference type="Pfam" id="PF14303">
    <property type="entry name" value="NAM-associated"/>
    <property type="match status" value="1"/>
</dbReference>
<dbReference type="AlphaFoldDB" id="H6QVI8"/>
<feature type="region of interest" description="Disordered" evidence="1">
    <location>
        <begin position="1"/>
        <end position="79"/>
    </location>
</feature>
<reference evidence="4" key="1">
    <citation type="journal article" date="2011" name="Proc. Natl. Acad. Sci. U.S.A.">
        <title>Obligate biotrophy features unraveled by the genomic analysis of rust fungi.</title>
        <authorList>
            <person name="Duplessis S."/>
            <person name="Cuomo C.A."/>
            <person name="Lin Y.-C."/>
            <person name="Aerts A."/>
            <person name="Tisserant E."/>
            <person name="Veneault-Fourrey C."/>
            <person name="Joly D.L."/>
            <person name="Hacquard S."/>
            <person name="Amselem J."/>
            <person name="Cantarel B.L."/>
            <person name="Chiu R."/>
            <person name="Coutinho P.M."/>
            <person name="Feau N."/>
            <person name="Field M."/>
            <person name="Frey P."/>
            <person name="Gelhaye E."/>
            <person name="Goldberg J."/>
            <person name="Grabherr M.G."/>
            <person name="Kodira C.D."/>
            <person name="Kohler A."/>
            <person name="Kuees U."/>
            <person name="Lindquist E.A."/>
            <person name="Lucas S.M."/>
            <person name="Mago R."/>
            <person name="Mauceli E."/>
            <person name="Morin E."/>
            <person name="Murat C."/>
            <person name="Pangilinan J.L."/>
            <person name="Park R."/>
            <person name="Pearson M."/>
            <person name="Quesneville H."/>
            <person name="Rouhier N."/>
            <person name="Sakthikumar S."/>
            <person name="Salamov A.A."/>
            <person name="Schmutz J."/>
            <person name="Selles B."/>
            <person name="Shapiro H."/>
            <person name="Tanguay P."/>
            <person name="Tuskan G.A."/>
            <person name="Henrissat B."/>
            <person name="Van de Peer Y."/>
            <person name="Rouze P."/>
            <person name="Ellis J.G."/>
            <person name="Dodds P.N."/>
            <person name="Schein J.E."/>
            <person name="Zhong S."/>
            <person name="Hamelin R.C."/>
            <person name="Grigoriev I.V."/>
            <person name="Szabo L.J."/>
            <person name="Martin F."/>
        </authorList>
    </citation>
    <scope>NUCLEOTIDE SEQUENCE [LARGE SCALE GENOMIC DNA]</scope>
    <source>
        <strain evidence="4">CRL 75-36-700-3 / race SCCL</strain>
    </source>
</reference>
<proteinExistence type="predicted"/>
<dbReference type="RefSeq" id="XP_003888476.1">
    <property type="nucleotide sequence ID" value="XM_003888427.1"/>
</dbReference>
<feature type="compositionally biased region" description="Low complexity" evidence="1">
    <location>
        <begin position="1"/>
        <end position="57"/>
    </location>
</feature>
<dbReference type="EMBL" id="DS178439">
    <property type="protein sequence ID" value="EHS63074.1"/>
    <property type="molecule type" value="Genomic_DNA"/>
</dbReference>
<protein>
    <recommendedName>
        <fullName evidence="2">No apical meristem-associated C-terminal domain-containing protein</fullName>
    </recommendedName>
</protein>
<feature type="domain" description="No apical meristem-associated C-terminal" evidence="2">
    <location>
        <begin position="170"/>
        <end position="318"/>
    </location>
</feature>
<dbReference type="InterPro" id="IPR029466">
    <property type="entry name" value="NAM-associated_C"/>
</dbReference>
<sequence length="403" mass="45278">MPPRRSNNQRSNNASRPTNTPSQATNQETQQTNTASQATNQATQPTNTNPTNPTEPTSDPSTHKKRLPNFSPEEDKQLAKSWTVVTTDPIRSNDQTKEVFWSRVAEDYNKFTGGPQRDDDRLSARWKLLQNGCLKFTAIHNRIEQNPPSGSSPEDWLTSAKQIYYEQVGKHFMSDRAWNLLRHVEKFKTLAGRAKNGAPPSTQSQTPQVPVTPSPPDATDAASNAGSRSKDWERPTGAHAAKQHANEEEYKRKKIKLMEATHKESVKRSAEAKRSNDIQAELVAGEQKKIDVNLMFQNPANCPDDISRRFLLAQKEKIFQKWMDPSFNSPSLSSERPADQSSHAPTDRSTQFGTSEPDNAMSPYDRQEDEDIPDDEVDDYDECDPLQTQSLEALDAAVDPTLF</sequence>
<dbReference type="KEGG" id="pgr:PGTG_22765"/>
<dbReference type="Proteomes" id="UP000008783">
    <property type="component" value="Unassembled WGS sequence"/>
</dbReference>
<dbReference type="PANTHER" id="PTHR45023:SF4">
    <property type="entry name" value="GLYCINE-RICH PROTEIN-RELATED"/>
    <property type="match status" value="1"/>
</dbReference>
<feature type="compositionally biased region" description="Low complexity" evidence="1">
    <location>
        <begin position="199"/>
        <end position="209"/>
    </location>
</feature>
<dbReference type="PANTHER" id="PTHR45023">
    <property type="match status" value="1"/>
</dbReference>
<evidence type="ECO:0000313" key="3">
    <source>
        <dbReference type="EMBL" id="EHS63074.1"/>
    </source>
</evidence>
<feature type="compositionally biased region" description="Polar residues" evidence="1">
    <location>
        <begin position="326"/>
        <end position="357"/>
    </location>
</feature>
<dbReference type="InParanoid" id="H6QVI8"/>
<name>H6QVI8_PUCGT</name>
<dbReference type="STRING" id="418459.H6QVI8"/>
<feature type="region of interest" description="Disordered" evidence="1">
    <location>
        <begin position="324"/>
        <end position="403"/>
    </location>
</feature>
<feature type="region of interest" description="Disordered" evidence="1">
    <location>
        <begin position="193"/>
        <end position="250"/>
    </location>
</feature>
<organism evidence="3 4">
    <name type="scientific">Puccinia graminis f. sp. tritici (strain CRL 75-36-700-3 / race SCCL)</name>
    <name type="common">Black stem rust fungus</name>
    <dbReference type="NCBI Taxonomy" id="418459"/>
    <lineage>
        <taxon>Eukaryota</taxon>
        <taxon>Fungi</taxon>
        <taxon>Dikarya</taxon>
        <taxon>Basidiomycota</taxon>
        <taxon>Pucciniomycotina</taxon>
        <taxon>Pucciniomycetes</taxon>
        <taxon>Pucciniales</taxon>
        <taxon>Pucciniaceae</taxon>
        <taxon>Puccinia</taxon>
    </lineage>
</organism>
<accession>H6QVI8</accession>
<dbReference type="VEuPathDB" id="FungiDB:PGTG_22765"/>
<evidence type="ECO:0000259" key="2">
    <source>
        <dbReference type="Pfam" id="PF14303"/>
    </source>
</evidence>
<evidence type="ECO:0000256" key="1">
    <source>
        <dbReference type="SAM" id="MobiDB-lite"/>
    </source>
</evidence>
<dbReference type="OrthoDB" id="129446at2759"/>
<dbReference type="HOGENOM" id="CLU_055324_1_0_1"/>
<keyword evidence="4" id="KW-1185">Reference proteome</keyword>
<gene>
    <name evidence="3" type="ORF">PGTG_22765</name>
</gene>